<dbReference type="InterPro" id="IPR009053">
    <property type="entry name" value="Prefoldin"/>
</dbReference>
<gene>
    <name evidence="3" type="ORF">RNJ44_02842</name>
</gene>
<comment type="similarity">
    <text evidence="1">Belongs to the prefoldin subunit beta family.</text>
</comment>
<accession>A0ABR4P111</accession>
<dbReference type="PANTHER" id="PTHR20903">
    <property type="entry name" value="PREFOLDIN SUBUNIT 1-RELATED"/>
    <property type="match status" value="1"/>
</dbReference>
<dbReference type="InterPro" id="IPR002777">
    <property type="entry name" value="PFD_beta-like"/>
</dbReference>
<dbReference type="EMBL" id="JBEVYD010000002">
    <property type="protein sequence ID" value="KAL3235054.1"/>
    <property type="molecule type" value="Genomic_DNA"/>
</dbReference>
<sequence>MAGPEQLAQEMATSLRMNKNQLEIVNQQLFQLERQEKLAQTTVKELDSYPNTEVWRSCGRAFILQGKKEYVKDLNADEDTIKDQVKALKIKKDYLETSVEKTVDGLKSLMKKQ</sequence>
<evidence type="ECO:0000256" key="2">
    <source>
        <dbReference type="ARBA" id="ARBA00023186"/>
    </source>
</evidence>
<reference evidence="3 4" key="1">
    <citation type="submission" date="2024-05" db="EMBL/GenBank/DDBJ databases">
        <title>Long read based assembly of the Candida bracarensis genome reveals expanded adhesin content.</title>
        <authorList>
            <person name="Marcet-Houben M."/>
            <person name="Ksiezopolska E."/>
            <person name="Gabaldon T."/>
        </authorList>
    </citation>
    <scope>NUCLEOTIDE SEQUENCE [LARGE SCALE GENOMIC DNA]</scope>
    <source>
        <strain evidence="3 4">CBM6</strain>
    </source>
</reference>
<proteinExistence type="inferred from homology"/>
<comment type="caution">
    <text evidence="3">The sequence shown here is derived from an EMBL/GenBank/DDBJ whole genome shotgun (WGS) entry which is preliminary data.</text>
</comment>
<name>A0ABR4P111_9SACH</name>
<evidence type="ECO:0000313" key="3">
    <source>
        <dbReference type="EMBL" id="KAL3235054.1"/>
    </source>
</evidence>
<dbReference type="PANTHER" id="PTHR20903:SF0">
    <property type="entry name" value="PREFOLDIN SUBUNIT 1"/>
    <property type="match status" value="1"/>
</dbReference>
<keyword evidence="2" id="KW-0143">Chaperone</keyword>
<dbReference type="Gene3D" id="1.10.287.370">
    <property type="match status" value="1"/>
</dbReference>
<dbReference type="Pfam" id="PF01920">
    <property type="entry name" value="Prefoldin_2"/>
    <property type="match status" value="1"/>
</dbReference>
<dbReference type="SUPFAM" id="SSF46579">
    <property type="entry name" value="Prefoldin"/>
    <property type="match status" value="1"/>
</dbReference>
<evidence type="ECO:0000313" key="4">
    <source>
        <dbReference type="Proteomes" id="UP001623330"/>
    </source>
</evidence>
<organism evidence="3 4">
    <name type="scientific">Nakaseomyces bracarensis</name>
    <dbReference type="NCBI Taxonomy" id="273131"/>
    <lineage>
        <taxon>Eukaryota</taxon>
        <taxon>Fungi</taxon>
        <taxon>Dikarya</taxon>
        <taxon>Ascomycota</taxon>
        <taxon>Saccharomycotina</taxon>
        <taxon>Saccharomycetes</taxon>
        <taxon>Saccharomycetales</taxon>
        <taxon>Saccharomycetaceae</taxon>
        <taxon>Nakaseomyces</taxon>
    </lineage>
</organism>
<keyword evidence="4" id="KW-1185">Reference proteome</keyword>
<evidence type="ECO:0000256" key="1">
    <source>
        <dbReference type="ARBA" id="ARBA00008045"/>
    </source>
</evidence>
<dbReference type="Proteomes" id="UP001623330">
    <property type="component" value="Unassembled WGS sequence"/>
</dbReference>
<protein>
    <submittedName>
        <fullName evidence="3">Prefoldin subunit 1</fullName>
    </submittedName>
</protein>